<dbReference type="Gene3D" id="3.80.10.10">
    <property type="entry name" value="Ribonuclease Inhibitor"/>
    <property type="match status" value="2"/>
</dbReference>
<dbReference type="OMA" id="YMATSFA"/>
<dbReference type="InterPro" id="IPR001611">
    <property type="entry name" value="Leu-rich_rpt"/>
</dbReference>
<dbReference type="Pfam" id="PF00560">
    <property type="entry name" value="LRR_1"/>
    <property type="match status" value="2"/>
</dbReference>
<gene>
    <name evidence="2" type="ORF">KI387_019683</name>
</gene>
<organism evidence="2 3">
    <name type="scientific">Taxus chinensis</name>
    <name type="common">Chinese yew</name>
    <name type="synonym">Taxus wallichiana var. chinensis</name>
    <dbReference type="NCBI Taxonomy" id="29808"/>
    <lineage>
        <taxon>Eukaryota</taxon>
        <taxon>Viridiplantae</taxon>
        <taxon>Streptophyta</taxon>
        <taxon>Embryophyta</taxon>
        <taxon>Tracheophyta</taxon>
        <taxon>Spermatophyta</taxon>
        <taxon>Pinopsida</taxon>
        <taxon>Pinidae</taxon>
        <taxon>Conifers II</taxon>
        <taxon>Cupressales</taxon>
        <taxon>Taxaceae</taxon>
        <taxon>Taxus</taxon>
    </lineage>
</organism>
<dbReference type="SUPFAM" id="SSF52058">
    <property type="entry name" value="L domain-like"/>
    <property type="match status" value="2"/>
</dbReference>
<name>A0AA38LAJ1_TAXCH</name>
<reference evidence="2 3" key="1">
    <citation type="journal article" date="2021" name="Nat. Plants">
        <title>The Taxus genome provides insights into paclitaxel biosynthesis.</title>
        <authorList>
            <person name="Xiong X."/>
            <person name="Gou J."/>
            <person name="Liao Q."/>
            <person name="Li Y."/>
            <person name="Zhou Q."/>
            <person name="Bi G."/>
            <person name="Li C."/>
            <person name="Du R."/>
            <person name="Wang X."/>
            <person name="Sun T."/>
            <person name="Guo L."/>
            <person name="Liang H."/>
            <person name="Lu P."/>
            <person name="Wu Y."/>
            <person name="Zhang Z."/>
            <person name="Ro D.K."/>
            <person name="Shang Y."/>
            <person name="Huang S."/>
            <person name="Yan J."/>
        </authorList>
    </citation>
    <scope>NUCLEOTIDE SEQUENCE [LARGE SCALE GENOMIC DNA]</scope>
    <source>
        <strain evidence="2">Ta-2019</strain>
    </source>
</reference>
<dbReference type="InterPro" id="IPR059179">
    <property type="entry name" value="MLKL-like_MCAfunc"/>
</dbReference>
<evidence type="ECO:0000313" key="3">
    <source>
        <dbReference type="Proteomes" id="UP000824469"/>
    </source>
</evidence>
<dbReference type="EMBL" id="JAHRHJ020000004">
    <property type="protein sequence ID" value="KAH9317914.1"/>
    <property type="molecule type" value="Genomic_DNA"/>
</dbReference>
<dbReference type="InterPro" id="IPR027417">
    <property type="entry name" value="P-loop_NTPase"/>
</dbReference>
<dbReference type="Gene3D" id="3.40.50.300">
    <property type="entry name" value="P-loop containing nucleotide triphosphate hydrolases"/>
    <property type="match status" value="1"/>
</dbReference>
<evidence type="ECO:0000313" key="2">
    <source>
        <dbReference type="EMBL" id="KAH9317914.1"/>
    </source>
</evidence>
<protein>
    <recommendedName>
        <fullName evidence="1">NB-ARC domain-containing protein</fullName>
    </recommendedName>
</protein>
<dbReference type="PANTHER" id="PTHR36766">
    <property type="entry name" value="PLANT BROAD-SPECTRUM MILDEW RESISTANCE PROTEIN RPW8"/>
    <property type="match status" value="1"/>
</dbReference>
<dbReference type="CDD" id="cd21037">
    <property type="entry name" value="MLKL_NTD"/>
    <property type="match status" value="1"/>
</dbReference>
<dbReference type="PRINTS" id="PR00364">
    <property type="entry name" value="DISEASERSIST"/>
</dbReference>
<proteinExistence type="predicted"/>
<evidence type="ECO:0000259" key="1">
    <source>
        <dbReference type="Pfam" id="PF00931"/>
    </source>
</evidence>
<dbReference type="PANTHER" id="PTHR36766:SF30">
    <property type="entry name" value="TIR-NBS TYPE DISEASE RESISTANCE PROTEIN-RELATED"/>
    <property type="match status" value="1"/>
</dbReference>
<feature type="non-terminal residue" evidence="2">
    <location>
        <position position="1"/>
    </location>
</feature>
<dbReference type="InterPro" id="IPR002182">
    <property type="entry name" value="NB-ARC"/>
</dbReference>
<sequence>MLACNPSQFLIYSLFNMASTQSPVLAIPDIIDKILNTKEDASDFDLQQLVGTIDSLLHNWKPGKRSSTHDKFANAATFSEGVSKNVQRISAEISEYCGDKQCTAIAVLNAVGNVHWLGLGFLVVAAVVERFHTINKNKEECFKLLQSMNSLAKVLLQFKEFPRSKVKMQAQINKSISLIVSGAITCCTQTKPKRIKRFLNASNDQKKLNDLRFEVEDMYKNFSLQTSVESLSLLEKNLSISEESLSLLEKNLSISEESLSILDTSLKCNPPRVSNDSDAVGIEQQVVDVGNLLELDEEKPAVAVVVHGIGGSGKTTLADAVLSYLKDRLQGWRYSKIILIKNLERHPNVEELQSLILEDLTGLKQNVRDLESGQQSLKDIMEKESIFLYIDNALYIEPLQDLLPTKITPKKLRLLITARKTNVIEVMKDCRIKPCKIFTMEPLPLEAAIEVLRRKIDEGVVNSIVEKNSQVKEIAERCRCCPLFLEVVGGYLRKRENEGEAYERVIGWLEHGEPFCGDKDYSFNDKRIMFAYHELVQSAQEAFLDICAFFSYWEWEEVACIVGEENMKCLEEGALIKRKEEIQVVTKKKANRINIHDILLQVGRNKSKDSRLRTADEFKNVLQNKKSLSQIKGIWLEWSEIPFHISAEVLDEMSGSLRVFSMGGRTIVKGKCTKHFNELRFLEAREVPNLPIDVSKLTRLAYISCSLENNTILSQCKNLSSLKVVKFRNKYGTSEIGHPPKLKQLVIDSLNIEKIPCLDKFSNLEKLTLSGCCILKELSKGIRKLSSLRELNLCNCSALRQLPSGIGQLSSLTTLNLSGCRGLQELPTNFENLCSLQYLNLESCLGLLRLPCNFERLSSLQDLDLRFCCAFLELPERIGNLPFLTCLQLHGCKKLSSFPRSLGQMTSLVSSHMTFQGCSSLTELPEEISWLAKLKSISFRWCSSLKMIPNQLSKLTCLEELDLSGCTSLEEICNDFLCLSKLRTLDMSGCTNLSRLPEGFGLLNLKTLDMSGCTNLSRLPEGFGQLASLEQLDLSRCDKLKELSNDFHCLVGLKKLNLRRCLSLSKFPDNFGQLDCVEEIDLSKCSNLEKLCDSFSCLPSLISLELSNCKKLGAEWMDVVGSIPNLWFADIEGSELMIQRWMEMQREKEKWRFVVLTNTSIWQQ</sequence>
<comment type="caution">
    <text evidence="2">The sequence shown here is derived from an EMBL/GenBank/DDBJ whole genome shotgun (WGS) entry which is preliminary data.</text>
</comment>
<feature type="domain" description="NB-ARC" evidence="1">
    <location>
        <begin position="293"/>
        <end position="436"/>
    </location>
</feature>
<dbReference type="AlphaFoldDB" id="A0AA38LAJ1"/>
<dbReference type="GO" id="GO:0043531">
    <property type="term" value="F:ADP binding"/>
    <property type="evidence" value="ECO:0007669"/>
    <property type="project" value="InterPro"/>
</dbReference>
<keyword evidence="3" id="KW-1185">Reference proteome</keyword>
<accession>A0AA38LAJ1</accession>
<dbReference type="Pfam" id="PF00931">
    <property type="entry name" value="NB-ARC"/>
    <property type="match status" value="1"/>
</dbReference>
<dbReference type="Proteomes" id="UP000824469">
    <property type="component" value="Unassembled WGS sequence"/>
</dbReference>
<dbReference type="InterPro" id="IPR032675">
    <property type="entry name" value="LRR_dom_sf"/>
</dbReference>
<dbReference type="SUPFAM" id="SSF52540">
    <property type="entry name" value="P-loop containing nucleoside triphosphate hydrolases"/>
    <property type="match status" value="1"/>
</dbReference>